<evidence type="ECO:0000313" key="3">
    <source>
        <dbReference type="Proteomes" id="UP000824782"/>
    </source>
</evidence>
<gene>
    <name evidence="2" type="ORF">GDO81_019602</name>
</gene>
<name>A0AAV6YU79_ENGPU</name>
<dbReference type="EMBL" id="WNYA01010999">
    <property type="protein sequence ID" value="KAG8540266.1"/>
    <property type="molecule type" value="Genomic_DNA"/>
</dbReference>
<accession>A0AAV6YU79</accession>
<evidence type="ECO:0000256" key="1">
    <source>
        <dbReference type="SAM" id="MobiDB-lite"/>
    </source>
</evidence>
<reference evidence="2" key="1">
    <citation type="thesis" date="2020" institute="ProQuest LLC" country="789 East Eisenhower Parkway, Ann Arbor, MI, USA">
        <title>Comparative Genomics and Chromosome Evolution.</title>
        <authorList>
            <person name="Mudd A.B."/>
        </authorList>
    </citation>
    <scope>NUCLEOTIDE SEQUENCE</scope>
    <source>
        <strain evidence="2">237g6f4</strain>
        <tissue evidence="2">Blood</tissue>
    </source>
</reference>
<comment type="caution">
    <text evidence="2">The sequence shown here is derived from an EMBL/GenBank/DDBJ whole genome shotgun (WGS) entry which is preliminary data.</text>
</comment>
<protein>
    <submittedName>
        <fullName evidence="2">Uncharacterized protein</fullName>
    </submittedName>
</protein>
<feature type="region of interest" description="Disordered" evidence="1">
    <location>
        <begin position="62"/>
        <end position="113"/>
    </location>
</feature>
<dbReference type="AlphaFoldDB" id="A0AAV6YU79"/>
<organism evidence="2 3">
    <name type="scientific">Engystomops pustulosus</name>
    <name type="common">Tungara frog</name>
    <name type="synonym">Physalaemus pustulosus</name>
    <dbReference type="NCBI Taxonomy" id="76066"/>
    <lineage>
        <taxon>Eukaryota</taxon>
        <taxon>Metazoa</taxon>
        <taxon>Chordata</taxon>
        <taxon>Craniata</taxon>
        <taxon>Vertebrata</taxon>
        <taxon>Euteleostomi</taxon>
        <taxon>Amphibia</taxon>
        <taxon>Batrachia</taxon>
        <taxon>Anura</taxon>
        <taxon>Neobatrachia</taxon>
        <taxon>Hyloidea</taxon>
        <taxon>Leptodactylidae</taxon>
        <taxon>Leiuperinae</taxon>
        <taxon>Engystomops</taxon>
    </lineage>
</organism>
<keyword evidence="3" id="KW-1185">Reference proteome</keyword>
<sequence length="113" mass="12876">MILPFDRCPCGLQPRGVKYSISILNFAPFTIREPIVYVSIEIKWYYRTKQISCVFPNFGTIREPSGQRPSTDPDDLTRPKKPSLHPCEEPTESNTFSEEVDPGFPPNRSTNPS</sequence>
<dbReference type="Proteomes" id="UP000824782">
    <property type="component" value="Unassembled WGS sequence"/>
</dbReference>
<evidence type="ECO:0000313" key="2">
    <source>
        <dbReference type="EMBL" id="KAG8540266.1"/>
    </source>
</evidence>
<proteinExistence type="predicted"/>